<reference evidence="2" key="1">
    <citation type="submission" date="2022-11" db="UniProtKB">
        <authorList>
            <consortium name="WormBaseParasite"/>
        </authorList>
    </citation>
    <scope>IDENTIFICATION</scope>
</reference>
<dbReference type="Proteomes" id="UP000887580">
    <property type="component" value="Unplaced"/>
</dbReference>
<sequence length="551" mass="64458">MEDLDGLPDDAISTNVDSSSSDGETTPKAEVPRQRPFNSPKLSFSDDGSDDEDEAMEVDLPEQIIQLNNINKSPIHLKSPSPNHKIHHSRTRSPSLDRRKRTSKSRSPSPDRRRRRSRSKTPPSNGRRHRSRSRTPTSNGRRHRSQSPRDQRIHRSKPRSPSPHRRRRYSRSRSPNYQRRTRSPAYRKRSPSRSRSVEKKFDKFSHFRKRRSRSRSYDGSAGQDRKEQEEKQWIKNRSEREKIGAKGIENVWGRSPTESDLIEIYKEHEKAEKAQKHEQRKMELEEKERRKDREKTEKKKLHKEKVGLVAASSASESDDSSSDSDSEDKKKKKKRKEKKKKHKKEKKSSKKHKKKKKRKRRHSSSSENVSESEEDKSKKKKSRKSEKANEDEEEWVPVTKEMKKEEEQKAKEEEMGIIGPAIPEHLIKNADEPMVDFQFKNDASMKKDMLRGEAEAMAAYIAQGKRIPRRGEIGLSSDEITSFEKVGYVMSGTRHKAMEATRLRKENQIMTAEEKRMLSGFTHEQRKQKEDVVLQKMRTLIDSKKSKEQQN</sequence>
<organism evidence="1 2">
    <name type="scientific">Panagrolaimus sp. PS1159</name>
    <dbReference type="NCBI Taxonomy" id="55785"/>
    <lineage>
        <taxon>Eukaryota</taxon>
        <taxon>Metazoa</taxon>
        <taxon>Ecdysozoa</taxon>
        <taxon>Nematoda</taxon>
        <taxon>Chromadorea</taxon>
        <taxon>Rhabditida</taxon>
        <taxon>Tylenchina</taxon>
        <taxon>Panagrolaimomorpha</taxon>
        <taxon>Panagrolaimoidea</taxon>
        <taxon>Panagrolaimidae</taxon>
        <taxon>Panagrolaimus</taxon>
    </lineage>
</organism>
<name>A0AC35G0W3_9BILA</name>
<proteinExistence type="predicted"/>
<protein>
    <submittedName>
        <fullName evidence="2">NF-kappa-B-activating protein C-terminal domain-containing protein</fullName>
    </submittedName>
</protein>
<dbReference type="WBParaSite" id="PS1159_v2.g22700.t1">
    <property type="protein sequence ID" value="PS1159_v2.g22700.t1"/>
    <property type="gene ID" value="PS1159_v2.g22700"/>
</dbReference>
<evidence type="ECO:0000313" key="1">
    <source>
        <dbReference type="Proteomes" id="UP000887580"/>
    </source>
</evidence>
<evidence type="ECO:0000313" key="2">
    <source>
        <dbReference type="WBParaSite" id="PS1159_v2.g22700.t1"/>
    </source>
</evidence>
<accession>A0AC35G0W3</accession>